<dbReference type="Proteomes" id="UP001219933">
    <property type="component" value="Chromosome 6"/>
</dbReference>
<evidence type="ECO:0000313" key="4">
    <source>
        <dbReference type="Proteomes" id="UP001219933"/>
    </source>
</evidence>
<sequence length="651" mass="70061">MEARAPAAVSARVRLSLTAPYDAATARAALDTLERMYASAAPATVPAPAPAHAPANPDGTRPGVSQVDLAALRSRVATDTEKEANAATRAFIDELAALDEAHAAVCDVATLMQTECADVLAALDRVAGAASSLQAHAATLEEQRLRAVSRHDLAEGLLGRMTLSAEEQRAVYDASIPTDTRLFDVMDRLNAIRDDSVYIDAASDDVRSVAGDDIRRAAAAHLDAAYRRLERWCALELRQQPQEGTAAGTLLREALARLHAREDLFRGVIRVFCDMRSEYLPTAFVKAVQTGSSGARPIEVHAHDAPRYVADMLAWIHQALAGERELVTSMLGRLNRDEEQRRIGERHIPEFGATAFSSLVSDILGRNIAGCCRPLRSRIAHTLQAQHDSVTALRLDYVLRFYHLTMSQTLGEHAALSAVLKELSDAAHGAFVRALERRAAVLEDVGAGVATLRELLAERARHSGDDDDVLADLRTYFVRPLYNRARRQDAAPQWALSSWLGRRAAPIDTAATTLNALDPLLGVLRSERGLADEYNDVRADASRLATALVDAVYAEMLASSGIAALDTSKAKLEAFLASPELLIPQSLGALSRPAIRTAVHRAARARLSTAYADAYAAAADASSLPKPAQVGVLLDVADSPDISKLIDQAFV</sequence>
<protein>
    <submittedName>
        <fullName evidence="3">Golgi transport complex subunit 6</fullName>
    </submittedName>
</protein>
<feature type="region of interest" description="Disordered" evidence="1">
    <location>
        <begin position="45"/>
        <end position="64"/>
    </location>
</feature>
<accession>A0AAF0JDJ7</accession>
<evidence type="ECO:0000313" key="3">
    <source>
        <dbReference type="EMBL" id="WFD37006.1"/>
    </source>
</evidence>
<dbReference type="AlphaFoldDB" id="A0AAF0JDJ7"/>
<dbReference type="InterPro" id="IPR048369">
    <property type="entry name" value="COG6_C"/>
</dbReference>
<gene>
    <name evidence="3" type="primary">COG6</name>
    <name evidence="3" type="ORF">MCUN1_003898</name>
</gene>
<reference evidence="3" key="1">
    <citation type="submission" date="2023-03" db="EMBL/GenBank/DDBJ databases">
        <title>Mating type loci evolution in Malassezia.</title>
        <authorList>
            <person name="Coelho M.A."/>
        </authorList>
    </citation>
    <scope>NUCLEOTIDE SEQUENCE</scope>
    <source>
        <strain evidence="3">CBS 11721</strain>
    </source>
</reference>
<feature type="domain" description="Conserved Oligomeric Golgi complex subunit 6 C-terminal" evidence="2">
    <location>
        <begin position="210"/>
        <end position="564"/>
    </location>
</feature>
<dbReference type="GO" id="GO:0006891">
    <property type="term" value="P:intra-Golgi vesicle-mediated transport"/>
    <property type="evidence" value="ECO:0007669"/>
    <property type="project" value="InterPro"/>
</dbReference>
<dbReference type="EMBL" id="CP119882">
    <property type="protein sequence ID" value="WFD37006.1"/>
    <property type="molecule type" value="Genomic_DNA"/>
</dbReference>
<organism evidence="3 4">
    <name type="scientific">Malassezia cuniculi</name>
    <dbReference type="NCBI Taxonomy" id="948313"/>
    <lineage>
        <taxon>Eukaryota</taxon>
        <taxon>Fungi</taxon>
        <taxon>Dikarya</taxon>
        <taxon>Basidiomycota</taxon>
        <taxon>Ustilaginomycotina</taxon>
        <taxon>Malasseziomycetes</taxon>
        <taxon>Malasseziales</taxon>
        <taxon>Malasseziaceae</taxon>
        <taxon>Malassezia</taxon>
    </lineage>
</organism>
<dbReference type="SMART" id="SM01087">
    <property type="entry name" value="COG6"/>
    <property type="match status" value="1"/>
</dbReference>
<dbReference type="PANTHER" id="PTHR21506:SF0">
    <property type="entry name" value="CONSERVED OLIGOMERIC GOLGI COMPLEX SUBUNIT 6"/>
    <property type="match status" value="1"/>
</dbReference>
<dbReference type="Pfam" id="PF20653">
    <property type="entry name" value="COG6_C"/>
    <property type="match status" value="1"/>
</dbReference>
<dbReference type="InterPro" id="IPR010490">
    <property type="entry name" value="COG6"/>
</dbReference>
<proteinExistence type="predicted"/>
<dbReference type="GO" id="GO:0017119">
    <property type="term" value="C:Golgi transport complex"/>
    <property type="evidence" value="ECO:0007669"/>
    <property type="project" value="InterPro"/>
</dbReference>
<evidence type="ECO:0000256" key="1">
    <source>
        <dbReference type="SAM" id="MobiDB-lite"/>
    </source>
</evidence>
<dbReference type="PANTHER" id="PTHR21506">
    <property type="entry name" value="COMPONENT OF OLIGOMERIC GOLGI COMPLEX 6"/>
    <property type="match status" value="1"/>
</dbReference>
<evidence type="ECO:0000259" key="2">
    <source>
        <dbReference type="Pfam" id="PF20653"/>
    </source>
</evidence>
<keyword evidence="4" id="KW-1185">Reference proteome</keyword>
<name>A0AAF0JDJ7_9BASI</name>